<dbReference type="PANTHER" id="PTHR30337">
    <property type="entry name" value="COMPONENT OF ATP-DEPENDENT DSDNA EXONUCLEASE"/>
    <property type="match status" value="1"/>
</dbReference>
<protein>
    <submittedName>
        <fullName evidence="3">DNA repair exonuclease</fullName>
    </submittedName>
</protein>
<dbReference type="Gene3D" id="3.60.21.10">
    <property type="match status" value="1"/>
</dbReference>
<evidence type="ECO:0000256" key="1">
    <source>
        <dbReference type="ARBA" id="ARBA00022801"/>
    </source>
</evidence>
<keyword evidence="3" id="KW-0540">Nuclease</keyword>
<name>A0A6P1TJI5_9FIRM</name>
<dbReference type="InterPro" id="IPR041796">
    <property type="entry name" value="Mre11_N"/>
</dbReference>
<dbReference type="InterPro" id="IPR050535">
    <property type="entry name" value="DNA_Repair-Maintenance_Comp"/>
</dbReference>
<evidence type="ECO:0000313" key="4">
    <source>
        <dbReference type="Proteomes" id="UP000464314"/>
    </source>
</evidence>
<dbReference type="Proteomes" id="UP000464314">
    <property type="component" value="Chromosome"/>
</dbReference>
<evidence type="ECO:0000259" key="2">
    <source>
        <dbReference type="Pfam" id="PF00149"/>
    </source>
</evidence>
<organism evidence="3 4">
    <name type="scientific">Anaerocolumna sedimenticola</name>
    <dbReference type="NCBI Taxonomy" id="2696063"/>
    <lineage>
        <taxon>Bacteria</taxon>
        <taxon>Bacillati</taxon>
        <taxon>Bacillota</taxon>
        <taxon>Clostridia</taxon>
        <taxon>Lachnospirales</taxon>
        <taxon>Lachnospiraceae</taxon>
        <taxon>Anaerocolumna</taxon>
    </lineage>
</organism>
<sequence length="356" mass="40887">MKFIHIADLHIGAKPDVGYPWGAEREKEILESFHKIIDTCNEEEIDLLLIAGDLFHRQPLIRELKELSYYFDKLNKTQVVFIAGNHDYISGRSNYTGFEWGERVHMLTEASLDSVYIEEINTEVYGLSYHSRFITEPLYDAAQPGCEERINILLAHGGNEKDIPMDKKALQSSGFDYIALGHIHKPQIFSDRMAYAGSLEPLDKTETGERGYILGEISKEYETSKISIQFIPFSIREYQKLELNIHQGITNGALLDLVKGKITENGSNNIYLLRFTGIRDTDIIFQQEDFKRLGHIIEIIDDTVPDYDFEALYRDNQDNIIGLYIQGIKERTRQDEVGKKALYYGIEALLGAKNYK</sequence>
<dbReference type="Pfam" id="PF00149">
    <property type="entry name" value="Metallophos"/>
    <property type="match status" value="1"/>
</dbReference>
<feature type="domain" description="Calcineurin-like phosphoesterase" evidence="2">
    <location>
        <begin position="1"/>
        <end position="186"/>
    </location>
</feature>
<dbReference type="GO" id="GO:0004527">
    <property type="term" value="F:exonuclease activity"/>
    <property type="evidence" value="ECO:0007669"/>
    <property type="project" value="UniProtKB-KW"/>
</dbReference>
<keyword evidence="4" id="KW-1185">Reference proteome</keyword>
<reference evidence="3 4" key="1">
    <citation type="submission" date="2020-01" db="EMBL/GenBank/DDBJ databases">
        <title>Genome analysis of Anaerocolumna sp. CBA3638.</title>
        <authorList>
            <person name="Kim J."/>
            <person name="Roh S.W."/>
        </authorList>
    </citation>
    <scope>NUCLEOTIDE SEQUENCE [LARGE SCALE GENOMIC DNA]</scope>
    <source>
        <strain evidence="3 4">CBA3638</strain>
    </source>
</reference>
<dbReference type="InterPro" id="IPR029052">
    <property type="entry name" value="Metallo-depent_PP-like"/>
</dbReference>
<dbReference type="CDD" id="cd00840">
    <property type="entry name" value="MPP_Mre11_N"/>
    <property type="match status" value="1"/>
</dbReference>
<keyword evidence="1" id="KW-0378">Hydrolase</keyword>
<dbReference type="RefSeq" id="WP_161837303.1">
    <property type="nucleotide sequence ID" value="NZ_CP048000.1"/>
</dbReference>
<dbReference type="EMBL" id="CP048000">
    <property type="protein sequence ID" value="QHQ60467.1"/>
    <property type="molecule type" value="Genomic_DNA"/>
</dbReference>
<dbReference type="InterPro" id="IPR004843">
    <property type="entry name" value="Calcineurin-like_PHP"/>
</dbReference>
<dbReference type="KEGG" id="anr:Ana3638_06525"/>
<proteinExistence type="predicted"/>
<evidence type="ECO:0000313" key="3">
    <source>
        <dbReference type="EMBL" id="QHQ60467.1"/>
    </source>
</evidence>
<dbReference type="AlphaFoldDB" id="A0A6P1TJI5"/>
<dbReference type="SUPFAM" id="SSF56300">
    <property type="entry name" value="Metallo-dependent phosphatases"/>
    <property type="match status" value="1"/>
</dbReference>
<gene>
    <name evidence="3" type="ORF">Ana3638_06525</name>
</gene>
<keyword evidence="3" id="KW-0269">Exonuclease</keyword>
<accession>A0A6P1TJI5</accession>